<keyword evidence="1" id="KW-0472">Membrane</keyword>
<evidence type="ECO:0000313" key="3">
    <source>
        <dbReference type="Proteomes" id="UP000544054"/>
    </source>
</evidence>
<keyword evidence="3" id="KW-1185">Reference proteome</keyword>
<accession>A0A7Y0AKW2</accession>
<keyword evidence="1" id="KW-1133">Transmembrane helix</keyword>
<evidence type="ECO:0000256" key="1">
    <source>
        <dbReference type="SAM" id="Phobius"/>
    </source>
</evidence>
<reference evidence="2 3" key="1">
    <citation type="submission" date="2020-04" db="EMBL/GenBank/DDBJ databases">
        <title>Chryseobacterium sp. RP-3-3 sp. nov., isolated from Jeju soil.</title>
        <authorList>
            <person name="Dahal R.H."/>
        </authorList>
    </citation>
    <scope>NUCLEOTIDE SEQUENCE [LARGE SCALE GENOMIC DNA]</scope>
    <source>
        <strain evidence="2 3">RP-3-3</strain>
    </source>
</reference>
<keyword evidence="1" id="KW-0812">Transmembrane</keyword>
<name>A0A7Y0AKW2_9FLAO</name>
<protein>
    <submittedName>
        <fullName evidence="2">Uncharacterized protein</fullName>
    </submittedName>
</protein>
<feature type="transmembrane region" description="Helical" evidence="1">
    <location>
        <begin position="55"/>
        <end position="75"/>
    </location>
</feature>
<evidence type="ECO:0000313" key="2">
    <source>
        <dbReference type="EMBL" id="NML69213.1"/>
    </source>
</evidence>
<feature type="transmembrane region" description="Helical" evidence="1">
    <location>
        <begin position="12"/>
        <end position="35"/>
    </location>
</feature>
<dbReference type="EMBL" id="JABBGI010000005">
    <property type="protein sequence ID" value="NML69213.1"/>
    <property type="molecule type" value="Genomic_DNA"/>
</dbReference>
<proteinExistence type="predicted"/>
<dbReference type="AlphaFoldDB" id="A0A7Y0AKW2"/>
<organism evidence="2 3">
    <name type="scientific">Chryseobacterium antibioticum</name>
    <dbReference type="NCBI Taxonomy" id="2728847"/>
    <lineage>
        <taxon>Bacteria</taxon>
        <taxon>Pseudomonadati</taxon>
        <taxon>Bacteroidota</taxon>
        <taxon>Flavobacteriia</taxon>
        <taxon>Flavobacteriales</taxon>
        <taxon>Weeksellaceae</taxon>
        <taxon>Chryseobacterium group</taxon>
        <taxon>Chryseobacterium</taxon>
    </lineage>
</organism>
<feature type="transmembrane region" description="Helical" evidence="1">
    <location>
        <begin position="87"/>
        <end position="108"/>
    </location>
</feature>
<gene>
    <name evidence="2" type="ORF">HHL23_05330</name>
</gene>
<comment type="caution">
    <text evidence="2">The sequence shown here is derived from an EMBL/GenBank/DDBJ whole genome shotgun (WGS) entry which is preliminary data.</text>
</comment>
<dbReference type="RefSeq" id="WP_169233780.1">
    <property type="nucleotide sequence ID" value="NZ_JABBGI010000005.1"/>
</dbReference>
<sequence length="128" mass="14798">MEKFARYDFYAQFAFFQIGIAALIFGHFSLFYLIVGIPQLISFITRILLKSKKSLIFIIYGLLILPSWISLLMITGVKPQDYEVSDIFGGILIISLVYSPILASFYLYDTYITDEYYKDQKTSVKETV</sequence>
<dbReference type="Proteomes" id="UP000544054">
    <property type="component" value="Unassembled WGS sequence"/>
</dbReference>